<dbReference type="KEGG" id="mng:MNEG_13543"/>
<dbReference type="Proteomes" id="UP000054498">
    <property type="component" value="Unassembled WGS sequence"/>
</dbReference>
<dbReference type="Pfam" id="PF12697">
    <property type="entry name" value="Abhydrolase_6"/>
    <property type="match status" value="1"/>
</dbReference>
<name>A0A0D2LRV9_9CHLO</name>
<dbReference type="STRING" id="145388.A0A0D2LRV9"/>
<sequence length="262" mass="27660">MIVEGFPSWRVVLVDLRCHGESAAAAGGAPAPGPHTVDSAARDVLQLLRARRMFPNMLIGHSFGGKVVMSMARQFASGAGTALPRPVQVWVLDAPPGEARAGGGAGGGDDVDHPARLIEALARVPMPVAGRGELVEHLTRQGFSAAIATWMTTNLRPSESGGLKWAFDLEGIAQMYASYEATALWDLLRAPPQGLRVDFVKAARSAFGWDGEGAIGALGHGVHLLDAGHWVHTDNPGGLFNILAPSLGELDHGRRQARQLAH</sequence>
<comment type="similarity">
    <text evidence="1">Belongs to the peptidase S33 family.</text>
</comment>
<reference evidence="4 5" key="1">
    <citation type="journal article" date="2013" name="BMC Genomics">
        <title>Reconstruction of the lipid metabolism for the microalga Monoraphidium neglectum from its genome sequence reveals characteristics suitable for biofuel production.</title>
        <authorList>
            <person name="Bogen C."/>
            <person name="Al-Dilaimi A."/>
            <person name="Albersmeier A."/>
            <person name="Wichmann J."/>
            <person name="Grundmann M."/>
            <person name="Rupp O."/>
            <person name="Lauersen K.J."/>
            <person name="Blifernez-Klassen O."/>
            <person name="Kalinowski J."/>
            <person name="Goesmann A."/>
            <person name="Mussgnug J.H."/>
            <person name="Kruse O."/>
        </authorList>
    </citation>
    <scope>NUCLEOTIDE SEQUENCE [LARGE SCALE GENOMIC DNA]</scope>
    <source>
        <strain evidence="4 5">SAG 48.87</strain>
    </source>
</reference>
<dbReference type="SUPFAM" id="SSF53474">
    <property type="entry name" value="alpha/beta-Hydrolases"/>
    <property type="match status" value="1"/>
</dbReference>
<evidence type="ECO:0000256" key="2">
    <source>
        <dbReference type="ARBA" id="ARBA00022801"/>
    </source>
</evidence>
<protein>
    <recommendedName>
        <fullName evidence="3">AB hydrolase-1 domain-containing protein</fullName>
    </recommendedName>
</protein>
<dbReference type="RefSeq" id="XP_013893439.1">
    <property type="nucleotide sequence ID" value="XM_014037985.1"/>
</dbReference>
<evidence type="ECO:0000256" key="1">
    <source>
        <dbReference type="ARBA" id="ARBA00010088"/>
    </source>
</evidence>
<keyword evidence="2" id="KW-0378">Hydrolase</keyword>
<accession>A0A0D2LRV9</accession>
<organism evidence="4 5">
    <name type="scientific">Monoraphidium neglectum</name>
    <dbReference type="NCBI Taxonomy" id="145388"/>
    <lineage>
        <taxon>Eukaryota</taxon>
        <taxon>Viridiplantae</taxon>
        <taxon>Chlorophyta</taxon>
        <taxon>core chlorophytes</taxon>
        <taxon>Chlorophyceae</taxon>
        <taxon>CS clade</taxon>
        <taxon>Sphaeropleales</taxon>
        <taxon>Selenastraceae</taxon>
        <taxon>Monoraphidium</taxon>
    </lineage>
</organism>
<evidence type="ECO:0000259" key="3">
    <source>
        <dbReference type="Pfam" id="PF12697"/>
    </source>
</evidence>
<dbReference type="GO" id="GO:0016787">
    <property type="term" value="F:hydrolase activity"/>
    <property type="evidence" value="ECO:0007669"/>
    <property type="project" value="UniProtKB-KW"/>
</dbReference>
<dbReference type="AlphaFoldDB" id="A0A0D2LRV9"/>
<evidence type="ECO:0000313" key="5">
    <source>
        <dbReference type="Proteomes" id="UP000054498"/>
    </source>
</evidence>
<proteinExistence type="inferred from homology"/>
<evidence type="ECO:0000313" key="4">
    <source>
        <dbReference type="EMBL" id="KIY94419.1"/>
    </source>
</evidence>
<dbReference type="PANTHER" id="PTHR43248">
    <property type="entry name" value="2-SUCCINYL-6-HYDROXY-2,4-CYCLOHEXADIENE-1-CARBOXYLATE SYNTHASE"/>
    <property type="match status" value="1"/>
</dbReference>
<dbReference type="GeneID" id="25731016"/>
<dbReference type="Gene3D" id="3.40.50.1820">
    <property type="entry name" value="alpha/beta hydrolase"/>
    <property type="match status" value="1"/>
</dbReference>
<dbReference type="InterPro" id="IPR029058">
    <property type="entry name" value="AB_hydrolase_fold"/>
</dbReference>
<dbReference type="PANTHER" id="PTHR43248:SF14">
    <property type="entry name" value="ALPHA_BETA-HYDROLASES SUPERFAMILY PROTEIN"/>
    <property type="match status" value="1"/>
</dbReference>
<dbReference type="EMBL" id="KK104109">
    <property type="protein sequence ID" value="KIY94419.1"/>
    <property type="molecule type" value="Genomic_DNA"/>
</dbReference>
<dbReference type="InterPro" id="IPR051601">
    <property type="entry name" value="Serine_prot/Carboxylest_S33"/>
</dbReference>
<gene>
    <name evidence="4" type="ORF">MNEG_13543</name>
</gene>
<dbReference type="InterPro" id="IPR000073">
    <property type="entry name" value="AB_hydrolase_1"/>
</dbReference>
<feature type="domain" description="AB hydrolase-1" evidence="3">
    <location>
        <begin position="10"/>
        <end position="238"/>
    </location>
</feature>
<dbReference type="OrthoDB" id="8119704at2759"/>
<keyword evidence="5" id="KW-1185">Reference proteome</keyword>